<dbReference type="AlphaFoldDB" id="A0A187NFQ7"/>
<keyword evidence="1" id="KW-0614">Plasmid</keyword>
<geneLocation type="plasmid" evidence="1">
    <name>pMA100</name>
</geneLocation>
<organism evidence="1">
    <name type="scientific">Mycobacterium avium subsp. hominissuis</name>
    <dbReference type="NCBI Taxonomy" id="439334"/>
    <lineage>
        <taxon>Bacteria</taxon>
        <taxon>Bacillati</taxon>
        <taxon>Actinomycetota</taxon>
        <taxon>Actinomycetes</taxon>
        <taxon>Mycobacteriales</taxon>
        <taxon>Mycobacteriaceae</taxon>
        <taxon>Mycobacterium</taxon>
        <taxon>Mycobacterium avium complex (MAC)</taxon>
    </lineage>
</organism>
<reference evidence="1" key="1">
    <citation type="submission" date="2015-05" db="EMBL/GenBank/DDBJ databases">
        <authorList>
            <person name="Machado G.E."/>
            <person name="Matsumoto C.K."/>
            <person name="Rabello M.S."/>
            <person name="Almeida L.G.P."/>
            <person name="Leao S.C."/>
        </authorList>
    </citation>
    <scope>NUCLEOTIDE SEQUENCE</scope>
    <source>
        <strain evidence="1">88Br</strain>
        <plasmid evidence="1">pMA100</plasmid>
    </source>
</reference>
<dbReference type="RefSeq" id="WP_172686918.1">
    <property type="nucleotide sequence ID" value="NZ_KR997898.1"/>
</dbReference>
<evidence type="ECO:0000313" key="1">
    <source>
        <dbReference type="EMBL" id="AKT73082.1"/>
    </source>
</evidence>
<dbReference type="EMBL" id="KR997898">
    <property type="protein sequence ID" value="AKT73082.1"/>
    <property type="molecule type" value="Genomic_DNA"/>
</dbReference>
<accession>A0A187NFQ7</accession>
<gene>
    <name evidence="1" type="ORF">MASH_00106</name>
</gene>
<proteinExistence type="predicted"/>
<protein>
    <submittedName>
        <fullName evidence="1">Uncharacterized protein</fullName>
    </submittedName>
</protein>
<name>A0A187NFQ7_MYCAV</name>
<sequence length="95" mass="10236">MSSVVAEHPVIASVDDNGTERITVFDHDTTVICGAFNPAGHLYWRLYMSAATASFDSPAPQAVPPAPLLAARRQDACRWLEFIARCYVNPGSTAA</sequence>